<gene>
    <name evidence="3" type="ORF">VF08_32915</name>
</gene>
<organism evidence="3 4">
    <name type="scientific">Nostoc linckia z8</name>
    <dbReference type="NCBI Taxonomy" id="1628746"/>
    <lineage>
        <taxon>Bacteria</taxon>
        <taxon>Bacillati</taxon>
        <taxon>Cyanobacteriota</taxon>
        <taxon>Cyanophyceae</taxon>
        <taxon>Nostocales</taxon>
        <taxon>Nostocaceae</taxon>
        <taxon>Nostoc</taxon>
    </lineage>
</organism>
<dbReference type="Pfam" id="PF06051">
    <property type="entry name" value="DUF928"/>
    <property type="match status" value="1"/>
</dbReference>
<dbReference type="EMBL" id="LAHD01000154">
    <property type="protein sequence ID" value="PHJ94987.1"/>
    <property type="molecule type" value="Genomic_DNA"/>
</dbReference>
<evidence type="ECO:0000313" key="4">
    <source>
        <dbReference type="Proteomes" id="UP000222310"/>
    </source>
</evidence>
<reference evidence="3 4" key="1">
    <citation type="submission" date="2015-02" db="EMBL/GenBank/DDBJ databases">
        <title>Nostoc linckia genome annotation.</title>
        <authorList>
            <person name="Zhou Z."/>
        </authorList>
    </citation>
    <scope>NUCLEOTIDE SEQUENCE [LARGE SCALE GENOMIC DNA]</scope>
    <source>
        <strain evidence="4">z8</strain>
    </source>
</reference>
<feature type="chain" id="PRO_5040123925" description="DUF928 domain-containing protein" evidence="2">
    <location>
        <begin position="30"/>
        <end position="306"/>
    </location>
</feature>
<protein>
    <recommendedName>
        <fullName evidence="5">DUF928 domain-containing protein</fullName>
    </recommendedName>
</protein>
<keyword evidence="1" id="KW-0802">TPR repeat</keyword>
<dbReference type="Proteomes" id="UP000222310">
    <property type="component" value="Unassembled WGS sequence"/>
</dbReference>
<sequence>MKHNFWASYVLAALAFLPLEPLSMTQVLATESVYQLAQTRAAYTQYMQLGYNETKRRNYRKALAYFQQAERLRPGDKYATAAIRNVTGYIQRGSARNRIAFVPGKPGRVRSAGTRGTCVQIGESIIPLTPTDKEAQRTTAEHPTFYFYIPQTSTKLEALEFVLQDDESIDPLYKETFKPVGQNGIVSVTVPANKSSLQIGKEYSWTFSMICDVSNRDKDSYTEGTIVRSQDENLSLQLKQPNTDLERAVLFATAGFWEDSLRTLANLRRQQPNDPEVQKYWEDLLNSVDIKEVVNKPLLPCCTAQR</sequence>
<dbReference type="InterPro" id="IPR010328">
    <property type="entry name" value="DUF928"/>
</dbReference>
<name>A0A9Q5Z5R8_NOSLI</name>
<evidence type="ECO:0008006" key="5">
    <source>
        <dbReference type="Google" id="ProtNLM"/>
    </source>
</evidence>
<keyword evidence="2" id="KW-0732">Signal</keyword>
<feature type="signal peptide" evidence="2">
    <location>
        <begin position="1"/>
        <end position="29"/>
    </location>
</feature>
<dbReference type="GeneID" id="57092229"/>
<dbReference type="InterPro" id="IPR019734">
    <property type="entry name" value="TPR_rpt"/>
</dbReference>
<proteinExistence type="predicted"/>
<evidence type="ECO:0000256" key="1">
    <source>
        <dbReference type="PROSITE-ProRule" id="PRU00339"/>
    </source>
</evidence>
<comment type="caution">
    <text evidence="3">The sequence shown here is derived from an EMBL/GenBank/DDBJ whole genome shotgun (WGS) entry which is preliminary data.</text>
</comment>
<accession>A0A9Q5Z5R8</accession>
<evidence type="ECO:0000313" key="3">
    <source>
        <dbReference type="EMBL" id="PHJ94987.1"/>
    </source>
</evidence>
<feature type="repeat" description="TPR" evidence="1">
    <location>
        <begin position="43"/>
        <end position="76"/>
    </location>
</feature>
<dbReference type="RefSeq" id="WP_099067065.1">
    <property type="nucleotide sequence ID" value="NZ_LAHD01000154.1"/>
</dbReference>
<dbReference type="PROSITE" id="PS50005">
    <property type="entry name" value="TPR"/>
    <property type="match status" value="1"/>
</dbReference>
<dbReference type="AlphaFoldDB" id="A0A9Q5Z5R8"/>
<evidence type="ECO:0000256" key="2">
    <source>
        <dbReference type="SAM" id="SignalP"/>
    </source>
</evidence>